<dbReference type="PANTHER" id="PTHR28259">
    <property type="entry name" value="FLUORIDE EXPORT PROTEIN 1-RELATED"/>
    <property type="match status" value="1"/>
</dbReference>
<dbReference type="HAMAP" id="MF_00454">
    <property type="entry name" value="FluC"/>
    <property type="match status" value="1"/>
</dbReference>
<feature type="transmembrane region" description="Helical" evidence="10">
    <location>
        <begin position="98"/>
        <end position="121"/>
    </location>
</feature>
<dbReference type="EMBL" id="JTHE02000003">
    <property type="protein sequence ID" value="NEV69756.1"/>
    <property type="molecule type" value="Genomic_DNA"/>
</dbReference>
<evidence type="ECO:0000256" key="9">
    <source>
        <dbReference type="ARBA" id="ARBA00049940"/>
    </source>
</evidence>
<comment type="subcellular location">
    <subcellularLocation>
        <location evidence="1 10">Cell membrane</location>
        <topology evidence="1 10">Multi-pass membrane protein</topology>
    </subcellularLocation>
</comment>
<keyword evidence="10" id="KW-0479">Metal-binding</keyword>
<proteinExistence type="inferred from homology"/>
<dbReference type="GO" id="GO:0062054">
    <property type="term" value="F:fluoride channel activity"/>
    <property type="evidence" value="ECO:0007669"/>
    <property type="project" value="UniProtKB-UniRule"/>
</dbReference>
<keyword evidence="5 10" id="KW-0472">Membrane</keyword>
<feature type="transmembrane region" description="Helical" evidence="10">
    <location>
        <begin position="66"/>
        <end position="86"/>
    </location>
</feature>
<evidence type="ECO:0000256" key="3">
    <source>
        <dbReference type="ARBA" id="ARBA00022692"/>
    </source>
</evidence>
<name>A0A0C1Y789_9CYAN</name>
<feature type="transmembrane region" description="Helical" evidence="10">
    <location>
        <begin position="40"/>
        <end position="60"/>
    </location>
</feature>
<feature type="transmembrane region" description="Helical" evidence="10">
    <location>
        <begin position="6"/>
        <end position="28"/>
    </location>
</feature>
<evidence type="ECO:0000256" key="5">
    <source>
        <dbReference type="ARBA" id="ARBA00023136"/>
    </source>
</evidence>
<protein>
    <recommendedName>
        <fullName evidence="10">Fluoride-specific ion channel FluC</fullName>
    </recommendedName>
</protein>
<keyword evidence="2 10" id="KW-1003">Cell membrane</keyword>
<comment type="activity regulation">
    <text evidence="10">Na(+) is not transported, but it plays an essential structural role and its presence is essential for fluoride channel function.</text>
</comment>
<dbReference type="AlphaFoldDB" id="A0A0C1Y789"/>
<keyword evidence="10" id="KW-0813">Transport</keyword>
<dbReference type="GO" id="GO:0005886">
    <property type="term" value="C:plasma membrane"/>
    <property type="evidence" value="ECO:0007669"/>
    <property type="project" value="UniProtKB-SubCell"/>
</dbReference>
<evidence type="ECO:0000256" key="6">
    <source>
        <dbReference type="ARBA" id="ARBA00023303"/>
    </source>
</evidence>
<dbReference type="InterPro" id="IPR003691">
    <property type="entry name" value="FluC"/>
</dbReference>
<keyword evidence="3 10" id="KW-0812">Transmembrane</keyword>
<feature type="binding site" evidence="10">
    <location>
        <position position="79"/>
    </location>
    <ligand>
        <name>Na(+)</name>
        <dbReference type="ChEBI" id="CHEBI:29101"/>
        <note>structural</note>
    </ligand>
</feature>
<keyword evidence="6 10" id="KW-0407">Ion channel</keyword>
<keyword evidence="10" id="KW-0915">Sodium</keyword>
<evidence type="ECO:0000256" key="4">
    <source>
        <dbReference type="ARBA" id="ARBA00022989"/>
    </source>
</evidence>
<keyword evidence="4 10" id="KW-1133">Transmembrane helix</keyword>
<reference evidence="11" key="1">
    <citation type="submission" date="2014-11" db="EMBL/GenBank/DDBJ databases">
        <authorList>
            <person name="Malar M.C."/>
            <person name="Sen D."/>
            <person name="Tripathy S."/>
        </authorList>
    </citation>
    <scope>NUCLEOTIDE SEQUENCE</scope>
    <source>
        <strain evidence="11">BDU141951</strain>
    </source>
</reference>
<evidence type="ECO:0000256" key="1">
    <source>
        <dbReference type="ARBA" id="ARBA00004651"/>
    </source>
</evidence>
<evidence type="ECO:0000313" key="11">
    <source>
        <dbReference type="EMBL" id="NEV69756.1"/>
    </source>
</evidence>
<comment type="function">
    <text evidence="9 10">Fluoride-specific ion channel. Important for reducing fluoride concentration in the cell, thus reducing its toxicity.</text>
</comment>
<dbReference type="PANTHER" id="PTHR28259:SF1">
    <property type="entry name" value="FLUORIDE EXPORT PROTEIN 1-RELATED"/>
    <property type="match status" value="1"/>
</dbReference>
<reference evidence="11" key="3">
    <citation type="submission" date="2020-02" db="EMBL/GenBank/DDBJ databases">
        <authorList>
            <person name="Sarangi A.N."/>
            <person name="Ghosh S."/>
            <person name="Mukherjee M."/>
            <person name="Tripathy S."/>
        </authorList>
    </citation>
    <scope>NUCLEOTIDE SEQUENCE</scope>
    <source>
        <strain evidence="11">BDU141951</strain>
    </source>
</reference>
<evidence type="ECO:0000256" key="8">
    <source>
        <dbReference type="ARBA" id="ARBA00035585"/>
    </source>
</evidence>
<dbReference type="Pfam" id="PF02537">
    <property type="entry name" value="CRCB"/>
    <property type="match status" value="1"/>
</dbReference>
<keyword evidence="10" id="KW-0406">Ion transport</keyword>
<evidence type="ECO:0000256" key="7">
    <source>
        <dbReference type="ARBA" id="ARBA00035120"/>
    </source>
</evidence>
<organism evidence="11">
    <name type="scientific">Lyngbya confervoides BDU141951</name>
    <dbReference type="NCBI Taxonomy" id="1574623"/>
    <lineage>
        <taxon>Bacteria</taxon>
        <taxon>Bacillati</taxon>
        <taxon>Cyanobacteriota</taxon>
        <taxon>Cyanophyceae</taxon>
        <taxon>Oscillatoriophycideae</taxon>
        <taxon>Oscillatoriales</taxon>
        <taxon>Microcoleaceae</taxon>
        <taxon>Lyngbya</taxon>
    </lineage>
</organism>
<accession>A0A0C1Y789</accession>
<dbReference type="NCBIfam" id="TIGR00494">
    <property type="entry name" value="crcB"/>
    <property type="match status" value="1"/>
</dbReference>
<dbReference type="GO" id="GO:0046872">
    <property type="term" value="F:metal ion binding"/>
    <property type="evidence" value="ECO:0007669"/>
    <property type="project" value="UniProtKB-KW"/>
</dbReference>
<gene>
    <name evidence="10 11" type="primary">crcB</name>
    <name evidence="10" type="synonym">fluC</name>
    <name evidence="11" type="ORF">QQ91_021910</name>
</gene>
<evidence type="ECO:0000256" key="10">
    <source>
        <dbReference type="HAMAP-Rule" id="MF_00454"/>
    </source>
</evidence>
<comment type="caution">
    <text evidence="11">The sequence shown here is derived from an EMBL/GenBank/DDBJ whole genome shotgun (WGS) entry which is preliminary data.</text>
</comment>
<comment type="similarity">
    <text evidence="7 10">Belongs to the fluoride channel Fluc/FEX (TC 1.A.43) family.</text>
</comment>
<dbReference type="GO" id="GO:0140114">
    <property type="term" value="P:cellular detoxification of fluoride"/>
    <property type="evidence" value="ECO:0007669"/>
    <property type="project" value="UniProtKB-UniRule"/>
</dbReference>
<reference evidence="11" key="2">
    <citation type="journal article" date="2015" name="Genome Announc.">
        <title>Draft Genome Sequence of Filamentous Marine Cyanobacterium Lyngbya confervoides Strain BDU141951.</title>
        <authorList>
            <person name="Chandrababunaidu M.M."/>
            <person name="Sen D."/>
            <person name="Tripathy S."/>
        </authorList>
    </citation>
    <scope>NUCLEOTIDE SEQUENCE</scope>
    <source>
        <strain evidence="11">BDU141951</strain>
    </source>
</reference>
<sequence length="126" mass="13927">MADWTPIAISIGAVGGALSRYYLSLYWLQRLGDRFPYGTLCVNLTGALMIGFLATVAPLWGLSEFWQQLLMTGFLGAYTTFSTYMLDTVKLFSSQQRLPALGYWLGSASLGLVCVELGIWLGGLWR</sequence>
<comment type="catalytic activity">
    <reaction evidence="8">
        <text>fluoride(in) = fluoride(out)</text>
        <dbReference type="Rhea" id="RHEA:76159"/>
        <dbReference type="ChEBI" id="CHEBI:17051"/>
    </reaction>
    <physiologicalReaction direction="left-to-right" evidence="8">
        <dbReference type="Rhea" id="RHEA:76160"/>
    </physiologicalReaction>
</comment>
<evidence type="ECO:0000256" key="2">
    <source>
        <dbReference type="ARBA" id="ARBA00022475"/>
    </source>
</evidence>
<feature type="binding site" evidence="10">
    <location>
        <position position="76"/>
    </location>
    <ligand>
        <name>Na(+)</name>
        <dbReference type="ChEBI" id="CHEBI:29101"/>
        <note>structural</note>
    </ligand>
</feature>